<dbReference type="GO" id="GO:0005199">
    <property type="term" value="F:structural constituent of cell wall"/>
    <property type="evidence" value="ECO:0007669"/>
    <property type="project" value="InterPro"/>
</dbReference>
<feature type="chain" id="PRO_5015372696" description="Hydrophobin" evidence="2">
    <location>
        <begin position="17"/>
        <end position="108"/>
    </location>
</feature>
<keyword evidence="2" id="KW-0134">Cell wall</keyword>
<dbReference type="OrthoDB" id="3763335at2759"/>
<dbReference type="AlphaFoldDB" id="A0A2T2NCC7"/>
<accession>A0A2T2NCC7</accession>
<comment type="similarity">
    <text evidence="2">Belongs to the fungal hydrophobin family.</text>
</comment>
<keyword evidence="4" id="KW-1185">Reference proteome</keyword>
<keyword evidence="2" id="KW-0964">Secreted</keyword>
<protein>
    <recommendedName>
        <fullName evidence="2">Hydrophobin</fullName>
    </recommendedName>
</protein>
<dbReference type="Proteomes" id="UP000240883">
    <property type="component" value="Unassembled WGS sequence"/>
</dbReference>
<evidence type="ECO:0000256" key="2">
    <source>
        <dbReference type="RuleBase" id="RU365009"/>
    </source>
</evidence>
<reference evidence="3 4" key="1">
    <citation type="journal article" date="2018" name="Front. Microbiol.">
        <title>Genome-Wide Analysis of Corynespora cassiicola Leaf Fall Disease Putative Effectors.</title>
        <authorList>
            <person name="Lopez D."/>
            <person name="Ribeiro S."/>
            <person name="Label P."/>
            <person name="Fumanal B."/>
            <person name="Venisse J.S."/>
            <person name="Kohler A."/>
            <person name="de Oliveira R.R."/>
            <person name="Labutti K."/>
            <person name="Lipzen A."/>
            <person name="Lail K."/>
            <person name="Bauer D."/>
            <person name="Ohm R.A."/>
            <person name="Barry K.W."/>
            <person name="Spatafora J."/>
            <person name="Grigoriev I.V."/>
            <person name="Martin F.M."/>
            <person name="Pujade-Renaud V."/>
        </authorList>
    </citation>
    <scope>NUCLEOTIDE SEQUENCE [LARGE SCALE GENOMIC DNA]</scope>
    <source>
        <strain evidence="3 4">Philippines</strain>
    </source>
</reference>
<organism evidence="3 4">
    <name type="scientific">Corynespora cassiicola Philippines</name>
    <dbReference type="NCBI Taxonomy" id="1448308"/>
    <lineage>
        <taxon>Eukaryota</taxon>
        <taxon>Fungi</taxon>
        <taxon>Dikarya</taxon>
        <taxon>Ascomycota</taxon>
        <taxon>Pezizomycotina</taxon>
        <taxon>Dothideomycetes</taxon>
        <taxon>Pleosporomycetidae</taxon>
        <taxon>Pleosporales</taxon>
        <taxon>Corynesporascaceae</taxon>
        <taxon>Corynespora</taxon>
    </lineage>
</organism>
<dbReference type="InterPro" id="IPR001338">
    <property type="entry name" value="Class_I_Hydrophobin"/>
</dbReference>
<gene>
    <name evidence="3" type="ORF">BS50DRAFT_576914</name>
</gene>
<keyword evidence="2" id="KW-0732">Signal</keyword>
<dbReference type="GO" id="GO:0009277">
    <property type="term" value="C:fungal-type cell wall"/>
    <property type="evidence" value="ECO:0007669"/>
    <property type="project" value="InterPro"/>
</dbReference>
<evidence type="ECO:0000313" key="4">
    <source>
        <dbReference type="Proteomes" id="UP000240883"/>
    </source>
</evidence>
<keyword evidence="1 2" id="KW-1015">Disulfide bond</keyword>
<dbReference type="SMART" id="SM00075">
    <property type="entry name" value="HYDRO"/>
    <property type="match status" value="1"/>
</dbReference>
<comment type="subcellular location">
    <subcellularLocation>
        <location evidence="2">Secreted</location>
        <location evidence="2">Cell wall</location>
    </subcellularLocation>
</comment>
<sequence>MKFSIAILSLAALASASNSLSVKDASTSCGDQVVSCCNTSSKQSSSGLIAATVGPILPGGCKGLSVNVIALLNDLGSACGKNEVKCCQGNKNTGLVNADLQCTSIPVL</sequence>
<feature type="signal peptide" evidence="2">
    <location>
        <begin position="1"/>
        <end position="16"/>
    </location>
</feature>
<evidence type="ECO:0000256" key="1">
    <source>
        <dbReference type="ARBA" id="ARBA00023157"/>
    </source>
</evidence>
<name>A0A2T2NCC7_CORCC</name>
<evidence type="ECO:0000313" key="3">
    <source>
        <dbReference type="EMBL" id="PSN63101.1"/>
    </source>
</evidence>
<dbReference type="EMBL" id="KZ678140">
    <property type="protein sequence ID" value="PSN63101.1"/>
    <property type="molecule type" value="Genomic_DNA"/>
</dbReference>
<proteinExistence type="inferred from homology"/>
<dbReference type="Pfam" id="PF01185">
    <property type="entry name" value="Hydrophobin"/>
    <property type="match status" value="1"/>
</dbReference>